<gene>
    <name evidence="5" type="ordered locus">Bacsa_0513</name>
</gene>
<dbReference type="REBASE" id="33098">
    <property type="entry name" value="S.Bsa18170I"/>
</dbReference>
<dbReference type="PANTHER" id="PTHR30408:SF12">
    <property type="entry name" value="TYPE I RESTRICTION ENZYME MJAVIII SPECIFICITY SUBUNIT"/>
    <property type="match status" value="1"/>
</dbReference>
<dbReference type="RefSeq" id="WP_013616570.1">
    <property type="nucleotide sequence ID" value="NC_015164.1"/>
</dbReference>
<dbReference type="OrthoDB" id="667970at2"/>
<reference evidence="5 6" key="1">
    <citation type="journal article" date="2011" name="Stand. Genomic Sci.">
        <title>Complete genome sequence of Bacteroides salanitronis type strain (BL78).</title>
        <authorList>
            <person name="Gronow S."/>
            <person name="Held B."/>
            <person name="Lucas S."/>
            <person name="Lapidus A."/>
            <person name="Del Rio T.G."/>
            <person name="Nolan M."/>
            <person name="Tice H."/>
            <person name="Deshpande S."/>
            <person name="Cheng J.F."/>
            <person name="Pitluck S."/>
            <person name="Liolios K."/>
            <person name="Pagani I."/>
            <person name="Ivanova N."/>
            <person name="Mavromatis K."/>
            <person name="Pati A."/>
            <person name="Tapia R."/>
            <person name="Han C."/>
            <person name="Goodwin L."/>
            <person name="Chen A."/>
            <person name="Palaniappan K."/>
            <person name="Land M."/>
            <person name="Hauser L."/>
            <person name="Chang Y.J."/>
            <person name="Jeffries C.D."/>
            <person name="Brambilla E.M."/>
            <person name="Rohde M."/>
            <person name="Goker M."/>
            <person name="Detter J.C."/>
            <person name="Woyke T."/>
            <person name="Bristow J."/>
            <person name="Markowitz V."/>
            <person name="Hugenholtz P."/>
            <person name="Kyrpides N.C."/>
            <person name="Klenk H.P."/>
            <person name="Eisen J.A."/>
        </authorList>
    </citation>
    <scope>NUCLEOTIDE SEQUENCE [LARGE SCALE GENOMIC DNA]</scope>
    <source>
        <strain evidence="5 6">DSM 18170</strain>
    </source>
</reference>
<evidence type="ECO:0000259" key="4">
    <source>
        <dbReference type="Pfam" id="PF01420"/>
    </source>
</evidence>
<dbReference type="eggNOG" id="COG0732">
    <property type="taxonomic scope" value="Bacteria"/>
</dbReference>
<evidence type="ECO:0000256" key="2">
    <source>
        <dbReference type="ARBA" id="ARBA00022747"/>
    </source>
</evidence>
<comment type="similarity">
    <text evidence="1">Belongs to the type-I restriction system S methylase family.</text>
</comment>
<dbReference type="GO" id="GO:0009307">
    <property type="term" value="P:DNA restriction-modification system"/>
    <property type="evidence" value="ECO:0007669"/>
    <property type="project" value="UniProtKB-KW"/>
</dbReference>
<protein>
    <submittedName>
        <fullName evidence="5">Restriction modification system DNA specificity domain</fullName>
    </submittedName>
</protein>
<feature type="domain" description="Type I restriction modification DNA specificity" evidence="4">
    <location>
        <begin position="246"/>
        <end position="407"/>
    </location>
</feature>
<dbReference type="SUPFAM" id="SSF116734">
    <property type="entry name" value="DNA methylase specificity domain"/>
    <property type="match status" value="2"/>
</dbReference>
<evidence type="ECO:0000313" key="5">
    <source>
        <dbReference type="EMBL" id="ADY35110.1"/>
    </source>
</evidence>
<keyword evidence="6" id="KW-1185">Reference proteome</keyword>
<dbReference type="InterPro" id="IPR044946">
    <property type="entry name" value="Restrct_endonuc_typeI_TRD_sf"/>
</dbReference>
<evidence type="ECO:0000256" key="3">
    <source>
        <dbReference type="ARBA" id="ARBA00023125"/>
    </source>
</evidence>
<dbReference type="InterPro" id="IPR052021">
    <property type="entry name" value="Type-I_RS_S_subunit"/>
</dbReference>
<dbReference type="KEGG" id="bsa:Bacsa_0513"/>
<dbReference type="EMBL" id="CP002530">
    <property type="protein sequence ID" value="ADY35110.1"/>
    <property type="molecule type" value="Genomic_DNA"/>
</dbReference>
<dbReference type="Gene3D" id="1.10.287.1120">
    <property type="entry name" value="Bipartite methylase S protein"/>
    <property type="match status" value="1"/>
</dbReference>
<dbReference type="InterPro" id="IPR000055">
    <property type="entry name" value="Restrct_endonuc_typeI_TRD"/>
</dbReference>
<name>F0QZG5_PHOSB</name>
<keyword evidence="3" id="KW-0238">DNA-binding</keyword>
<dbReference type="Gene3D" id="3.90.220.20">
    <property type="entry name" value="DNA methylase specificity domains"/>
    <property type="match status" value="2"/>
</dbReference>
<dbReference type="STRING" id="667015.Bacsa_0513"/>
<dbReference type="PANTHER" id="PTHR30408">
    <property type="entry name" value="TYPE-1 RESTRICTION ENZYME ECOKI SPECIFICITY PROTEIN"/>
    <property type="match status" value="1"/>
</dbReference>
<evidence type="ECO:0000256" key="1">
    <source>
        <dbReference type="ARBA" id="ARBA00010923"/>
    </source>
</evidence>
<dbReference type="GO" id="GO:0003677">
    <property type="term" value="F:DNA binding"/>
    <property type="evidence" value="ECO:0007669"/>
    <property type="project" value="UniProtKB-KW"/>
</dbReference>
<dbReference type="HOGENOM" id="CLU_021095_1_1_10"/>
<organism evidence="5 6">
    <name type="scientific">Phocaeicola salanitronis (strain DSM 18170 / JCM 13657 / CCUG 60908 / BL78)</name>
    <name type="common">Bacteroides salanitronis</name>
    <dbReference type="NCBI Taxonomy" id="667015"/>
    <lineage>
        <taxon>Bacteria</taxon>
        <taxon>Pseudomonadati</taxon>
        <taxon>Bacteroidota</taxon>
        <taxon>Bacteroidia</taxon>
        <taxon>Bacteroidales</taxon>
        <taxon>Bacteroidaceae</taxon>
        <taxon>Phocaeicola</taxon>
    </lineage>
</organism>
<proteinExistence type="inferred from homology"/>
<keyword evidence="2" id="KW-0680">Restriction system</keyword>
<feature type="domain" description="Type I restriction modification DNA specificity" evidence="4">
    <location>
        <begin position="20"/>
        <end position="179"/>
    </location>
</feature>
<sequence>MMERYSEYKDSGVQWLGKIPSHWEVKRLASCFTERKVKVSDKEFDPLSVTKNGIYPQLENVAKTNDGDNRKLVLSGDFVINSRSDRKGSSGVAKQDGSVSLINIVLKPRKNIYPDFCNYLLKCYSFIEEYYRNGRGIVADLWTTRYDEMKTIKISVPLLNEQKAIVRYLNKVTSKIDEAIAQQQKMIDLLNERKQIIINNAVTKGLNPDVPMKNSGVEWIGKIPKHWTTIRLGYCAWIRARLGWKGLKSDEYVDNGYPFLSAFNIVNNKLDWNKLNYINKFRYEESPEIKLRIGDILLVKDGAGIGKCARVDSLPLGEATANGSLAFITANERVYYKFLHYYIISNSFNKYKDLLITGMGVPHLTQGEIKNMMLPIPPLNEQYIIVQRLDKNINVIDNILEHYLQQITFLQERKRIIINDVVTGKVKVS</sequence>
<evidence type="ECO:0000313" key="6">
    <source>
        <dbReference type="Proteomes" id="UP000007486"/>
    </source>
</evidence>
<dbReference type="Proteomes" id="UP000007486">
    <property type="component" value="Chromosome"/>
</dbReference>
<accession>F0QZG5</accession>
<dbReference type="Pfam" id="PF01420">
    <property type="entry name" value="Methylase_S"/>
    <property type="match status" value="2"/>
</dbReference>
<dbReference type="AlphaFoldDB" id="F0QZG5"/>